<dbReference type="SUPFAM" id="SSF51219">
    <property type="entry name" value="TRAP-like"/>
    <property type="match status" value="1"/>
</dbReference>
<name>A0ABP9GPY9_9ACTN</name>
<feature type="compositionally biased region" description="Pro residues" evidence="1">
    <location>
        <begin position="191"/>
        <end position="231"/>
    </location>
</feature>
<dbReference type="Gene3D" id="2.60.60.30">
    <property type="entry name" value="sav2460 like domains"/>
    <property type="match status" value="1"/>
</dbReference>
<dbReference type="Gene3D" id="3.60.160.10">
    <property type="entry name" value="Mitochondrial biogenesis AIM24"/>
    <property type="match status" value="1"/>
</dbReference>
<dbReference type="EMBL" id="BAABHS010000002">
    <property type="protein sequence ID" value="GAA4949960.1"/>
    <property type="molecule type" value="Genomic_DNA"/>
</dbReference>
<dbReference type="InterPro" id="IPR003325">
    <property type="entry name" value="TerD"/>
</dbReference>
<dbReference type="PANTHER" id="PTHR32097:SF3">
    <property type="entry name" value="TELLURITE RESISTANCE PROTEIN"/>
    <property type="match status" value="1"/>
</dbReference>
<dbReference type="InterPro" id="IPR036983">
    <property type="entry name" value="AIM24_sf"/>
</dbReference>
<dbReference type="InterPro" id="IPR002838">
    <property type="entry name" value="AIM24"/>
</dbReference>
<keyword evidence="4" id="KW-1185">Reference proteome</keyword>
<gene>
    <name evidence="3" type="ORF">GCM10023205_08150</name>
</gene>
<dbReference type="Pfam" id="PF02342">
    <property type="entry name" value="TerD"/>
    <property type="match status" value="1"/>
</dbReference>
<feature type="compositionally biased region" description="Pro residues" evidence="1">
    <location>
        <begin position="307"/>
        <end position="334"/>
    </location>
</feature>
<reference evidence="4" key="1">
    <citation type="journal article" date="2019" name="Int. J. Syst. Evol. Microbiol.">
        <title>The Global Catalogue of Microorganisms (GCM) 10K type strain sequencing project: providing services to taxonomists for standard genome sequencing and annotation.</title>
        <authorList>
            <consortium name="The Broad Institute Genomics Platform"/>
            <consortium name="The Broad Institute Genome Sequencing Center for Infectious Disease"/>
            <person name="Wu L."/>
            <person name="Ma J."/>
        </authorList>
    </citation>
    <scope>NUCLEOTIDE SEQUENCE [LARGE SCALE GENOMIC DNA]</scope>
    <source>
        <strain evidence="4">JCM 17986</strain>
    </source>
</reference>
<proteinExistence type="predicted"/>
<comment type="caution">
    <text evidence="3">The sequence shown here is derived from an EMBL/GenBank/DDBJ whole genome shotgun (WGS) entry which is preliminary data.</text>
</comment>
<evidence type="ECO:0000259" key="2">
    <source>
        <dbReference type="Pfam" id="PF02342"/>
    </source>
</evidence>
<dbReference type="InterPro" id="IPR051324">
    <property type="entry name" value="Stress/Tellurium_Resist"/>
</dbReference>
<dbReference type="CDD" id="cd06974">
    <property type="entry name" value="TerD_like"/>
    <property type="match status" value="1"/>
</dbReference>
<dbReference type="PANTHER" id="PTHR32097">
    <property type="entry name" value="CAMP-BINDING PROTEIN 1-RELATED"/>
    <property type="match status" value="1"/>
</dbReference>
<evidence type="ECO:0000256" key="1">
    <source>
        <dbReference type="SAM" id="MobiDB-lite"/>
    </source>
</evidence>
<feature type="compositionally biased region" description="Low complexity" evidence="1">
    <location>
        <begin position="335"/>
        <end position="354"/>
    </location>
</feature>
<feature type="compositionally biased region" description="Pro residues" evidence="1">
    <location>
        <begin position="238"/>
        <end position="280"/>
    </location>
</feature>
<sequence length="575" mass="60613">MVEFRKGQKAKLADLTPGTDLYVGLRLDAPGLTFDISCFGLDANDRLSDDRYFVFFNQPKSPEESIQLLGAQAGDQESFRVTLDRVPPQIGKLAFTATLDGQGQMSQVASGYIRIAVGGQEVVRYAFTGTEFSTERAVMIADIYRKEPNVWRFAAVGQGFDGGLKALLENFGGEAMEDEDDGKGEPQGGFAPPPQASAPSFGPPPGAPAPQTPVPQPNPLIGPPPGAPQPVPAHSAPPMQPPGQFPGQGPPPGQFPPPGMPQPGMQPPGMPQPGFPPPGGQPGMMPQGQMAPPAPMPVPQQGGMPGQFPPPPGMPQPGFPPPGGQPGMPQPGMPAPGMGAPMGAPGMPQAPAGGDQTYAYGLQQFAEVQGQARWTQQNPKMVKVLVGNGPKVIARQGSMVAYQGKVDFKFQGQRMRDRFENRMTGQSLELMRVEGDGEVFLAEQSADLHIVELGGNRLCVNAANLLAWDEGLTLEPRRIEGQGIPGGGLFVQTISGNGAVIVKTKGHPLVLPVAPGAPTFADTNAIVAWTDGMQVSTSTAVRVRRTAYPGHSGETVSLQFRGMQGHFIVVQPYEV</sequence>
<evidence type="ECO:0000313" key="3">
    <source>
        <dbReference type="EMBL" id="GAA4949960.1"/>
    </source>
</evidence>
<organism evidence="3 4">
    <name type="scientific">Yinghuangia aomiensis</name>
    <dbReference type="NCBI Taxonomy" id="676205"/>
    <lineage>
        <taxon>Bacteria</taxon>
        <taxon>Bacillati</taxon>
        <taxon>Actinomycetota</taxon>
        <taxon>Actinomycetes</taxon>
        <taxon>Kitasatosporales</taxon>
        <taxon>Streptomycetaceae</taxon>
        <taxon>Yinghuangia</taxon>
    </lineage>
</organism>
<dbReference type="Pfam" id="PF01987">
    <property type="entry name" value="AIM24"/>
    <property type="match status" value="1"/>
</dbReference>
<dbReference type="Proteomes" id="UP001500466">
    <property type="component" value="Unassembled WGS sequence"/>
</dbReference>
<accession>A0ABP9GPY9</accession>
<evidence type="ECO:0000313" key="4">
    <source>
        <dbReference type="Proteomes" id="UP001500466"/>
    </source>
</evidence>
<dbReference type="RefSeq" id="WP_345673838.1">
    <property type="nucleotide sequence ID" value="NZ_BAABHS010000002.1"/>
</dbReference>
<feature type="domain" description="TerD" evidence="2">
    <location>
        <begin position="2"/>
        <end position="171"/>
    </location>
</feature>
<protein>
    <recommendedName>
        <fullName evidence="2">TerD domain-containing protein</fullName>
    </recommendedName>
</protein>
<feature type="region of interest" description="Disordered" evidence="1">
    <location>
        <begin position="175"/>
        <end position="355"/>
    </location>
</feature>
<dbReference type="InterPro" id="IPR016031">
    <property type="entry name" value="Trp_RNA-bd_attenuator-like_dom"/>
</dbReference>